<keyword evidence="1" id="KW-0472">Membrane</keyword>
<dbReference type="RefSeq" id="WP_345365490.1">
    <property type="nucleotide sequence ID" value="NZ_BAABHJ010000039.1"/>
</dbReference>
<evidence type="ECO:0000313" key="2">
    <source>
        <dbReference type="EMBL" id="GAA4617251.1"/>
    </source>
</evidence>
<protein>
    <recommendedName>
        <fullName evidence="4">Integral membrane protein</fullName>
    </recommendedName>
</protein>
<proteinExistence type="predicted"/>
<evidence type="ECO:0000313" key="3">
    <source>
        <dbReference type="Proteomes" id="UP001500212"/>
    </source>
</evidence>
<keyword evidence="3" id="KW-1185">Reference proteome</keyword>
<keyword evidence="1" id="KW-1133">Transmembrane helix</keyword>
<comment type="caution">
    <text evidence="2">The sequence shown here is derived from an EMBL/GenBank/DDBJ whole genome shotgun (WGS) entry which is preliminary data.</text>
</comment>
<dbReference type="Proteomes" id="UP001500212">
    <property type="component" value="Unassembled WGS sequence"/>
</dbReference>
<reference evidence="3" key="1">
    <citation type="journal article" date="2019" name="Int. J. Syst. Evol. Microbiol.">
        <title>The Global Catalogue of Microorganisms (GCM) 10K type strain sequencing project: providing services to taxonomists for standard genome sequencing and annotation.</title>
        <authorList>
            <consortium name="The Broad Institute Genomics Platform"/>
            <consortium name="The Broad Institute Genome Sequencing Center for Infectious Disease"/>
            <person name="Wu L."/>
            <person name="Ma J."/>
        </authorList>
    </citation>
    <scope>NUCLEOTIDE SEQUENCE [LARGE SCALE GENOMIC DNA]</scope>
    <source>
        <strain evidence="3">JCM 17938</strain>
    </source>
</reference>
<gene>
    <name evidence="2" type="ORF">GCM10023195_76940</name>
</gene>
<feature type="transmembrane region" description="Helical" evidence="1">
    <location>
        <begin position="41"/>
        <end position="62"/>
    </location>
</feature>
<accession>A0ABP8TVL9</accession>
<name>A0ABP8TVL9_9ACTN</name>
<evidence type="ECO:0000256" key="1">
    <source>
        <dbReference type="SAM" id="Phobius"/>
    </source>
</evidence>
<organism evidence="2 3">
    <name type="scientific">Actinoallomurus liliacearum</name>
    <dbReference type="NCBI Taxonomy" id="1080073"/>
    <lineage>
        <taxon>Bacteria</taxon>
        <taxon>Bacillati</taxon>
        <taxon>Actinomycetota</taxon>
        <taxon>Actinomycetes</taxon>
        <taxon>Streptosporangiales</taxon>
        <taxon>Thermomonosporaceae</taxon>
        <taxon>Actinoallomurus</taxon>
    </lineage>
</organism>
<dbReference type="EMBL" id="BAABHJ010000039">
    <property type="protein sequence ID" value="GAA4617251.1"/>
    <property type="molecule type" value="Genomic_DNA"/>
</dbReference>
<sequence>MRHRLLQASVLLVSGLADQATRIRETLRARSAEGKDRGANVVETIIIVAGFAVLAAGIYAAVSGRVHAWIAKIP</sequence>
<keyword evidence="1" id="KW-0812">Transmembrane</keyword>
<evidence type="ECO:0008006" key="4">
    <source>
        <dbReference type="Google" id="ProtNLM"/>
    </source>
</evidence>